<protein>
    <submittedName>
        <fullName evidence="3">Peptidoglycan/LPS O-acetylase OafA/YrhL, contains acyltransferase and SGNH-hydrolase domains</fullName>
    </submittedName>
</protein>
<keyword evidence="4" id="KW-1185">Reference proteome</keyword>
<keyword evidence="1" id="KW-0472">Membrane</keyword>
<reference evidence="3 4" key="1">
    <citation type="submission" date="2016-11" db="EMBL/GenBank/DDBJ databases">
        <authorList>
            <person name="Varghese N."/>
            <person name="Submissions S."/>
        </authorList>
    </citation>
    <scope>NUCLEOTIDE SEQUENCE [LARGE SCALE GENOMIC DNA]</scope>
    <source>
        <strain evidence="3 4">DSM 15287</strain>
    </source>
</reference>
<keyword evidence="3" id="KW-0012">Acyltransferase</keyword>
<accession>A0A1M6E1Z9</accession>
<name>A0A1M6E1Z9_9FIRM</name>
<dbReference type="InterPro" id="IPR002656">
    <property type="entry name" value="Acyl_transf_3_dom"/>
</dbReference>
<keyword evidence="1" id="KW-0812">Transmembrane</keyword>
<feature type="transmembrane region" description="Helical" evidence="1">
    <location>
        <begin position="245"/>
        <end position="264"/>
    </location>
</feature>
<dbReference type="OrthoDB" id="5446016at2"/>
<dbReference type="PANTHER" id="PTHR36927">
    <property type="entry name" value="BLR4337 PROTEIN"/>
    <property type="match status" value="1"/>
</dbReference>
<keyword evidence="1" id="KW-1133">Transmembrane helix</keyword>
<evidence type="ECO:0000259" key="2">
    <source>
        <dbReference type="Pfam" id="PF01757"/>
    </source>
</evidence>
<feature type="transmembrane region" description="Helical" evidence="1">
    <location>
        <begin position="317"/>
        <end position="339"/>
    </location>
</feature>
<feature type="transmembrane region" description="Helical" evidence="1">
    <location>
        <begin position="138"/>
        <end position="160"/>
    </location>
</feature>
<dbReference type="InterPro" id="IPR050623">
    <property type="entry name" value="Glucan_succinyl_AcylTrfase"/>
</dbReference>
<feature type="transmembrane region" description="Helical" evidence="1">
    <location>
        <begin position="12"/>
        <end position="32"/>
    </location>
</feature>
<dbReference type="Proteomes" id="UP000322917">
    <property type="component" value="Unassembled WGS sequence"/>
</dbReference>
<evidence type="ECO:0000313" key="3">
    <source>
        <dbReference type="EMBL" id="SHI79298.1"/>
    </source>
</evidence>
<dbReference type="AlphaFoldDB" id="A0A1M6E1Z9"/>
<feature type="transmembrane region" description="Helical" evidence="1">
    <location>
        <begin position="284"/>
        <end position="305"/>
    </location>
</feature>
<feature type="transmembrane region" description="Helical" evidence="1">
    <location>
        <begin position="213"/>
        <end position="233"/>
    </location>
</feature>
<evidence type="ECO:0000256" key="1">
    <source>
        <dbReference type="SAM" id="Phobius"/>
    </source>
</evidence>
<dbReference type="RefSeq" id="WP_149733917.1">
    <property type="nucleotide sequence ID" value="NZ_FQZD01000007.1"/>
</dbReference>
<feature type="transmembrane region" description="Helical" evidence="1">
    <location>
        <begin position="97"/>
        <end position="118"/>
    </location>
</feature>
<evidence type="ECO:0000313" key="4">
    <source>
        <dbReference type="Proteomes" id="UP000322917"/>
    </source>
</evidence>
<gene>
    <name evidence="3" type="ORF">SAMN02745170_01091</name>
</gene>
<keyword evidence="3" id="KW-0808">Transferase</keyword>
<feature type="transmembrane region" description="Helical" evidence="1">
    <location>
        <begin position="52"/>
        <end position="76"/>
    </location>
</feature>
<dbReference type="Pfam" id="PF01757">
    <property type="entry name" value="Acyl_transf_3"/>
    <property type="match status" value="1"/>
</dbReference>
<feature type="domain" description="Acyltransferase 3" evidence="2">
    <location>
        <begin position="12"/>
        <end position="363"/>
    </location>
</feature>
<dbReference type="GO" id="GO:0016747">
    <property type="term" value="F:acyltransferase activity, transferring groups other than amino-acyl groups"/>
    <property type="evidence" value="ECO:0007669"/>
    <property type="project" value="InterPro"/>
</dbReference>
<organism evidence="3 4">
    <name type="scientific">Propionispora hippei DSM 15287</name>
    <dbReference type="NCBI Taxonomy" id="1123003"/>
    <lineage>
        <taxon>Bacteria</taxon>
        <taxon>Bacillati</taxon>
        <taxon>Bacillota</taxon>
        <taxon>Negativicutes</taxon>
        <taxon>Selenomonadales</taxon>
        <taxon>Sporomusaceae</taxon>
        <taxon>Propionispora</taxon>
    </lineage>
</organism>
<dbReference type="EMBL" id="FQZD01000007">
    <property type="protein sequence ID" value="SHI79298.1"/>
    <property type="molecule type" value="Genomic_DNA"/>
</dbReference>
<dbReference type="PANTHER" id="PTHR36927:SF1">
    <property type="entry name" value="MDO-LIKE PROTEIN"/>
    <property type="match status" value="1"/>
</dbReference>
<feature type="transmembrane region" description="Helical" evidence="1">
    <location>
        <begin position="345"/>
        <end position="367"/>
    </location>
</feature>
<proteinExistence type="predicted"/>
<feature type="transmembrane region" description="Helical" evidence="1">
    <location>
        <begin position="180"/>
        <end position="201"/>
    </location>
</feature>
<keyword evidence="3" id="KW-0378">Hydrolase</keyword>
<sequence length="384" mass="44875">MKLQAISRNRLYFFDNLKAFIILLMVIFHIGMGYTTWDLKWWTVNDIQKSNFFDYFILETDVYIMPIMFLAAGYFAPMVLVKKGLGAFWQDKLRRIVIPWVGGVLFIAPLIAYSTFFSRMPVPPNFFDFWRNGFWGPFYQQGHFWFLGILTLFFLLLTAFHLAKPSYLSTPRQKRMPPVWFFPFFALLTAACFFSANLFFWNDTWLHVKYIFMIQPVRLLLHLCYFSLGVYAWKQSWFTPGGYSPRLIPWSASAVIMLIVFLLYRVTFTLMPEVPLPFKIGHALTHATFAMTATFGLIAVFQNFFDSSAYLWRRLAANSYIIYFIHQCVVIPIGCLVQKLDINIWLKYTGVSIVTLLLCFLLAEYIIQPVLSLGKSKKSLPLHS</sequence>
<dbReference type="GO" id="GO:0016787">
    <property type="term" value="F:hydrolase activity"/>
    <property type="evidence" value="ECO:0007669"/>
    <property type="project" value="UniProtKB-KW"/>
</dbReference>